<keyword evidence="3" id="KW-1185">Reference proteome</keyword>
<dbReference type="EMBL" id="JAQQAF010000002">
    <property type="protein sequence ID" value="KAJ8505299.1"/>
    <property type="molecule type" value="Genomic_DNA"/>
</dbReference>
<sequence length="106" mass="11267">MVVPKPVVFFFLFLAYVEFAVSLVLYYLGFYVPSEPLTPPVGRTCVLLPGGGDRHHVVAEVSFRGGPFVHKAAAQGGGVLELAEEVPLGRSHLRHLLGSSGGLAHG</sequence>
<organism evidence="2 3">
    <name type="scientific">Ensete ventricosum</name>
    <name type="common">Abyssinian banana</name>
    <name type="synonym">Musa ensete</name>
    <dbReference type="NCBI Taxonomy" id="4639"/>
    <lineage>
        <taxon>Eukaryota</taxon>
        <taxon>Viridiplantae</taxon>
        <taxon>Streptophyta</taxon>
        <taxon>Embryophyta</taxon>
        <taxon>Tracheophyta</taxon>
        <taxon>Spermatophyta</taxon>
        <taxon>Magnoliopsida</taxon>
        <taxon>Liliopsida</taxon>
        <taxon>Zingiberales</taxon>
        <taxon>Musaceae</taxon>
        <taxon>Ensete</taxon>
    </lineage>
</organism>
<name>A0AAV8RML5_ENSVE</name>
<evidence type="ECO:0008006" key="4">
    <source>
        <dbReference type="Google" id="ProtNLM"/>
    </source>
</evidence>
<protein>
    <recommendedName>
        <fullName evidence="4">Secreted protein</fullName>
    </recommendedName>
</protein>
<gene>
    <name evidence="2" type="ORF">OPV22_006185</name>
</gene>
<proteinExistence type="predicted"/>
<evidence type="ECO:0000313" key="3">
    <source>
        <dbReference type="Proteomes" id="UP001222027"/>
    </source>
</evidence>
<dbReference type="Proteomes" id="UP001222027">
    <property type="component" value="Unassembled WGS sequence"/>
</dbReference>
<comment type="caution">
    <text evidence="2">The sequence shown here is derived from an EMBL/GenBank/DDBJ whole genome shotgun (WGS) entry which is preliminary data.</text>
</comment>
<keyword evidence="1" id="KW-0472">Membrane</keyword>
<keyword evidence="1" id="KW-0812">Transmembrane</keyword>
<accession>A0AAV8RML5</accession>
<evidence type="ECO:0000256" key="1">
    <source>
        <dbReference type="SAM" id="Phobius"/>
    </source>
</evidence>
<feature type="transmembrane region" description="Helical" evidence="1">
    <location>
        <begin position="6"/>
        <end position="28"/>
    </location>
</feature>
<keyword evidence="1" id="KW-1133">Transmembrane helix</keyword>
<reference evidence="2 3" key="1">
    <citation type="submission" date="2022-12" db="EMBL/GenBank/DDBJ databases">
        <title>Chromosome-scale assembly of the Ensete ventricosum genome.</title>
        <authorList>
            <person name="Dussert Y."/>
            <person name="Stocks J."/>
            <person name="Wendawek A."/>
            <person name="Woldeyes F."/>
            <person name="Nichols R.A."/>
            <person name="Borrell J.S."/>
        </authorList>
    </citation>
    <scope>NUCLEOTIDE SEQUENCE [LARGE SCALE GENOMIC DNA]</scope>
    <source>
        <strain evidence="3">cv. Maze</strain>
        <tissue evidence="2">Seeds</tissue>
    </source>
</reference>
<dbReference type="AlphaFoldDB" id="A0AAV8RML5"/>
<evidence type="ECO:0000313" key="2">
    <source>
        <dbReference type="EMBL" id="KAJ8505299.1"/>
    </source>
</evidence>